<name>A0A518CLS4_9PLAN</name>
<dbReference type="InterPro" id="IPR011990">
    <property type="entry name" value="TPR-like_helical_dom_sf"/>
</dbReference>
<dbReference type="SUPFAM" id="SSF48452">
    <property type="entry name" value="TPR-like"/>
    <property type="match status" value="1"/>
</dbReference>
<dbReference type="AlphaFoldDB" id="A0A518CLS4"/>
<dbReference type="Pfam" id="PF14559">
    <property type="entry name" value="TPR_19"/>
    <property type="match status" value="2"/>
</dbReference>
<dbReference type="PANTHER" id="PTHR44809:SF1">
    <property type="entry name" value="PROTEIN O-MANNOSYL-TRANSFERASE TMTC1"/>
    <property type="match status" value="1"/>
</dbReference>
<evidence type="ECO:0000256" key="1">
    <source>
        <dbReference type="PROSITE-ProRule" id="PRU00339"/>
    </source>
</evidence>
<dbReference type="RefSeq" id="WP_144995381.1">
    <property type="nucleotide sequence ID" value="NZ_CP036281.1"/>
</dbReference>
<dbReference type="SUPFAM" id="SSF53756">
    <property type="entry name" value="UDP-Glycosyltransferase/glycogen phosphorylase"/>
    <property type="match status" value="1"/>
</dbReference>
<dbReference type="PROSITE" id="PS50293">
    <property type="entry name" value="TPR_REGION"/>
    <property type="match status" value="2"/>
</dbReference>
<proteinExistence type="predicted"/>
<keyword evidence="3" id="KW-1185">Reference proteome</keyword>
<dbReference type="Gene3D" id="3.40.50.2000">
    <property type="entry name" value="Glycogen Phosphorylase B"/>
    <property type="match status" value="1"/>
</dbReference>
<feature type="repeat" description="TPR" evidence="1">
    <location>
        <begin position="106"/>
        <end position="139"/>
    </location>
</feature>
<dbReference type="SMART" id="SM00028">
    <property type="entry name" value="TPR"/>
    <property type="match status" value="7"/>
</dbReference>
<evidence type="ECO:0000313" key="2">
    <source>
        <dbReference type="EMBL" id="QDU80191.1"/>
    </source>
</evidence>
<feature type="repeat" description="TPR" evidence="1">
    <location>
        <begin position="242"/>
        <end position="275"/>
    </location>
</feature>
<dbReference type="PANTHER" id="PTHR44809">
    <property type="match status" value="1"/>
</dbReference>
<evidence type="ECO:0000313" key="3">
    <source>
        <dbReference type="Proteomes" id="UP000317178"/>
    </source>
</evidence>
<reference evidence="2 3" key="1">
    <citation type="submission" date="2019-02" db="EMBL/GenBank/DDBJ databases">
        <title>Deep-cultivation of Planctomycetes and their phenomic and genomic characterization uncovers novel biology.</title>
        <authorList>
            <person name="Wiegand S."/>
            <person name="Jogler M."/>
            <person name="Boedeker C."/>
            <person name="Pinto D."/>
            <person name="Vollmers J."/>
            <person name="Rivas-Marin E."/>
            <person name="Kohn T."/>
            <person name="Peeters S.H."/>
            <person name="Heuer A."/>
            <person name="Rast P."/>
            <person name="Oberbeckmann S."/>
            <person name="Bunk B."/>
            <person name="Jeske O."/>
            <person name="Meyerdierks A."/>
            <person name="Storesund J.E."/>
            <person name="Kallscheuer N."/>
            <person name="Luecker S."/>
            <person name="Lage O.M."/>
            <person name="Pohl T."/>
            <person name="Merkel B.J."/>
            <person name="Hornburger P."/>
            <person name="Mueller R.-W."/>
            <person name="Bruemmer F."/>
            <person name="Labrenz M."/>
            <person name="Spormann A.M."/>
            <person name="Op den Camp H."/>
            <person name="Overmann J."/>
            <person name="Amann R."/>
            <person name="Jetten M.S.M."/>
            <person name="Mascher T."/>
            <person name="Medema M.H."/>
            <person name="Devos D.P."/>
            <person name="Kaster A.-K."/>
            <person name="Ovreas L."/>
            <person name="Rohde M."/>
            <person name="Galperin M.Y."/>
            <person name="Jogler C."/>
        </authorList>
    </citation>
    <scope>NUCLEOTIDE SEQUENCE [LARGE SCALE GENOMIC DNA]</scope>
    <source>
        <strain evidence="2 3">Pla110</strain>
    </source>
</reference>
<sequence>MDENQNTLQSALELHQEGSLDQAEPAYRKLLAVDPNNMQVRFLLGTCLLQLNRYDESISILEPLTEQPSAGPDVFNNLGIAYRATGNLEAAVSTFQQAIKSNPEYSQAYFNLGELLETGNALKEAAQCYRKALELTPTDHQAGAAFARVLTRMKNWADAENIYRQILSADPQNEEYLVQLAFVLASSKRVEEALEIYQDILSRKPDFAEIMGSVCYLYEKLGQFSEARRYAKQALDIKPDYAEGWNNLGSVALAEHQPDEAIQNFKKAAELVPELSIAHYNVATTQLLQEKYEAGWTGYEYRLNLTPTRFPQYAEGNWRGEAITGKRLVIIADQGFGDTIQFSRFLKRAKEMSQADITFLCHEPLVSLLAPSLKEVGPVVATIDNEPSFDYQLPLCSLPGLLGIHQPDKISQSGYVELPGSASVEVTTLVRELDTGLKKVGLVWRGNPEQDRDQLRSCPLEKLKPLFNLSGIQWVNLQIDEQSRTDLESLQSPARFLHAGHLVNDFRDTGWLLKQLDLVLSVDTAVAHLAGALGLPVWTMLCHTPDWRWRLTGEESTWYPQMRLIRQPAWSDWDSVIAQIAQELPTA</sequence>
<feature type="repeat" description="TPR" evidence="1">
    <location>
        <begin position="72"/>
        <end position="105"/>
    </location>
</feature>
<accession>A0A518CLS4</accession>
<dbReference type="InterPro" id="IPR019734">
    <property type="entry name" value="TPR_rpt"/>
</dbReference>
<dbReference type="Gene3D" id="1.25.40.10">
    <property type="entry name" value="Tetratricopeptide repeat domain"/>
    <property type="match status" value="4"/>
</dbReference>
<dbReference type="Pfam" id="PF13432">
    <property type="entry name" value="TPR_16"/>
    <property type="match status" value="2"/>
</dbReference>
<dbReference type="InterPro" id="IPR052943">
    <property type="entry name" value="TMTC_O-mannosyl-trnsfr"/>
</dbReference>
<gene>
    <name evidence="2" type="primary">yrrB_1</name>
    <name evidence="2" type="ORF">Pla110_19150</name>
</gene>
<keyword evidence="1" id="KW-0802">TPR repeat</keyword>
<dbReference type="PROSITE" id="PS50005">
    <property type="entry name" value="TPR"/>
    <property type="match status" value="4"/>
</dbReference>
<dbReference type="KEGG" id="plon:Pla110_19150"/>
<feature type="repeat" description="TPR" evidence="1">
    <location>
        <begin position="208"/>
        <end position="241"/>
    </location>
</feature>
<protein>
    <submittedName>
        <fullName evidence="2">TPR repeat-containing protein YrrB</fullName>
    </submittedName>
</protein>
<dbReference type="Proteomes" id="UP000317178">
    <property type="component" value="Chromosome"/>
</dbReference>
<organism evidence="2 3">
    <name type="scientific">Polystyrenella longa</name>
    <dbReference type="NCBI Taxonomy" id="2528007"/>
    <lineage>
        <taxon>Bacteria</taxon>
        <taxon>Pseudomonadati</taxon>
        <taxon>Planctomycetota</taxon>
        <taxon>Planctomycetia</taxon>
        <taxon>Planctomycetales</taxon>
        <taxon>Planctomycetaceae</taxon>
        <taxon>Polystyrenella</taxon>
    </lineage>
</organism>
<dbReference type="OrthoDB" id="9778733at2"/>
<dbReference type="EMBL" id="CP036281">
    <property type="protein sequence ID" value="QDU80191.1"/>
    <property type="molecule type" value="Genomic_DNA"/>
</dbReference>